<dbReference type="Proteomes" id="UP000657006">
    <property type="component" value="Unassembled WGS sequence"/>
</dbReference>
<dbReference type="SUPFAM" id="SSF52540">
    <property type="entry name" value="P-loop containing nucleoside triphosphate hydrolases"/>
    <property type="match status" value="1"/>
</dbReference>
<comment type="caution">
    <text evidence="6">The sequence shown here is derived from an EMBL/GenBank/DDBJ whole genome shotgun (WGS) entry which is preliminary data.</text>
</comment>
<sequence length="254" mass="28643">MIEVRGLTKTFTSGVFRKRTVRAVTDVSFSIPRGKTLGLAGDSGCGKSTIARMLLKLTEPDSGEILLDGDTITHLTDKQFKPYRRKIQIVFQHPESSLDPSKQILYSLREPMIIHGLYTKEERLTKIQELLHLVGVSEKLLTRYPHQISGGEAQRIMIARALTLTPEILILDEPTSMLDVSIQAHIMTLLRDLQGRLGLTYLFISHDVDVLTWFCDEIAVMSQGKIVESGPASEIVQHPQDAYTKRLIDSFQNW</sequence>
<evidence type="ECO:0000313" key="6">
    <source>
        <dbReference type="EMBL" id="MBC8543610.1"/>
    </source>
</evidence>
<dbReference type="PANTHER" id="PTHR43776">
    <property type="entry name" value="TRANSPORT ATP-BINDING PROTEIN"/>
    <property type="match status" value="1"/>
</dbReference>
<dbReference type="Gene3D" id="3.40.50.300">
    <property type="entry name" value="P-loop containing nucleotide triphosphate hydrolases"/>
    <property type="match status" value="1"/>
</dbReference>
<organism evidence="6 7">
    <name type="scientific">Bianquea renquensis</name>
    <dbReference type="NCBI Taxonomy" id="2763661"/>
    <lineage>
        <taxon>Bacteria</taxon>
        <taxon>Bacillati</taxon>
        <taxon>Bacillota</taxon>
        <taxon>Clostridia</taxon>
        <taxon>Eubacteriales</taxon>
        <taxon>Bianqueaceae</taxon>
        <taxon>Bianquea</taxon>
    </lineage>
</organism>
<dbReference type="Pfam" id="PF00005">
    <property type="entry name" value="ABC_tran"/>
    <property type="match status" value="1"/>
</dbReference>
<evidence type="ECO:0000259" key="5">
    <source>
        <dbReference type="PROSITE" id="PS50893"/>
    </source>
</evidence>
<name>A0A926DQZ8_9FIRM</name>
<dbReference type="InterPro" id="IPR050319">
    <property type="entry name" value="ABC_transp_ATP-bind"/>
</dbReference>
<evidence type="ECO:0000256" key="2">
    <source>
        <dbReference type="ARBA" id="ARBA00022448"/>
    </source>
</evidence>
<feature type="domain" description="ABC transporter" evidence="5">
    <location>
        <begin position="2"/>
        <end position="248"/>
    </location>
</feature>
<accession>A0A926DQZ8</accession>
<dbReference type="GO" id="GO:0055085">
    <property type="term" value="P:transmembrane transport"/>
    <property type="evidence" value="ECO:0007669"/>
    <property type="project" value="UniProtKB-ARBA"/>
</dbReference>
<keyword evidence="4 6" id="KW-0067">ATP-binding</keyword>
<evidence type="ECO:0000313" key="7">
    <source>
        <dbReference type="Proteomes" id="UP000657006"/>
    </source>
</evidence>
<dbReference type="InterPro" id="IPR003439">
    <property type="entry name" value="ABC_transporter-like_ATP-bd"/>
</dbReference>
<dbReference type="CDD" id="cd03257">
    <property type="entry name" value="ABC_NikE_OppD_transporters"/>
    <property type="match status" value="1"/>
</dbReference>
<dbReference type="SMART" id="SM00382">
    <property type="entry name" value="AAA"/>
    <property type="match status" value="1"/>
</dbReference>
<dbReference type="InterPro" id="IPR003593">
    <property type="entry name" value="AAA+_ATPase"/>
</dbReference>
<protein>
    <submittedName>
        <fullName evidence="6">ABC transporter ATP-binding protein</fullName>
    </submittedName>
</protein>
<reference evidence="6" key="1">
    <citation type="submission" date="2020-08" db="EMBL/GenBank/DDBJ databases">
        <title>Genome public.</title>
        <authorList>
            <person name="Liu C."/>
            <person name="Sun Q."/>
        </authorList>
    </citation>
    <scope>NUCLEOTIDE SEQUENCE</scope>
    <source>
        <strain evidence="6">NSJ-32</strain>
    </source>
</reference>
<evidence type="ECO:0000256" key="3">
    <source>
        <dbReference type="ARBA" id="ARBA00022741"/>
    </source>
</evidence>
<evidence type="ECO:0000256" key="4">
    <source>
        <dbReference type="ARBA" id="ARBA00022840"/>
    </source>
</evidence>
<comment type="similarity">
    <text evidence="1">Belongs to the ABC transporter superfamily.</text>
</comment>
<dbReference type="InterPro" id="IPR017871">
    <property type="entry name" value="ABC_transporter-like_CS"/>
</dbReference>
<keyword evidence="2" id="KW-0813">Transport</keyword>
<dbReference type="PROSITE" id="PS50893">
    <property type="entry name" value="ABC_TRANSPORTER_2"/>
    <property type="match status" value="1"/>
</dbReference>
<dbReference type="GO" id="GO:0005524">
    <property type="term" value="F:ATP binding"/>
    <property type="evidence" value="ECO:0007669"/>
    <property type="project" value="UniProtKB-KW"/>
</dbReference>
<gene>
    <name evidence="6" type="ORF">H8730_08645</name>
</gene>
<proteinExistence type="inferred from homology"/>
<dbReference type="AlphaFoldDB" id="A0A926DQZ8"/>
<dbReference type="EMBL" id="JACRSQ010000011">
    <property type="protein sequence ID" value="MBC8543610.1"/>
    <property type="molecule type" value="Genomic_DNA"/>
</dbReference>
<keyword evidence="3" id="KW-0547">Nucleotide-binding</keyword>
<dbReference type="PROSITE" id="PS00211">
    <property type="entry name" value="ABC_TRANSPORTER_1"/>
    <property type="match status" value="1"/>
</dbReference>
<dbReference type="InterPro" id="IPR027417">
    <property type="entry name" value="P-loop_NTPase"/>
</dbReference>
<dbReference type="RefSeq" id="WP_177715473.1">
    <property type="nucleotide sequence ID" value="NZ_JACRSQ010000011.1"/>
</dbReference>
<keyword evidence="7" id="KW-1185">Reference proteome</keyword>
<dbReference type="GO" id="GO:0016887">
    <property type="term" value="F:ATP hydrolysis activity"/>
    <property type="evidence" value="ECO:0007669"/>
    <property type="project" value="InterPro"/>
</dbReference>
<evidence type="ECO:0000256" key="1">
    <source>
        <dbReference type="ARBA" id="ARBA00005417"/>
    </source>
</evidence>
<dbReference type="PANTHER" id="PTHR43776:SF7">
    <property type="entry name" value="D,D-DIPEPTIDE TRANSPORT ATP-BINDING PROTEIN DDPF-RELATED"/>
    <property type="match status" value="1"/>
</dbReference>